<evidence type="ECO:0000256" key="4">
    <source>
        <dbReference type="ARBA" id="ARBA00022692"/>
    </source>
</evidence>
<proteinExistence type="inferred from homology"/>
<evidence type="ECO:0000256" key="5">
    <source>
        <dbReference type="ARBA" id="ARBA00022967"/>
    </source>
</evidence>
<dbReference type="PROSITE" id="PS50253">
    <property type="entry name" value="COX3"/>
    <property type="match status" value="1"/>
</dbReference>
<dbReference type="InterPro" id="IPR033945">
    <property type="entry name" value="Cyt_c_oxase_su3_dom"/>
</dbReference>
<dbReference type="GO" id="GO:0005739">
    <property type="term" value="C:mitochondrion"/>
    <property type="evidence" value="ECO:0007669"/>
    <property type="project" value="TreeGrafter"/>
</dbReference>
<dbReference type="AlphaFoldDB" id="A0A0F7SKU0"/>
<dbReference type="Gene3D" id="1.20.120.80">
    <property type="entry name" value="Cytochrome c oxidase, subunit III, four-helix bundle"/>
    <property type="match status" value="1"/>
</dbReference>
<evidence type="ECO:0000256" key="9">
    <source>
        <dbReference type="SAM" id="Phobius"/>
    </source>
</evidence>
<sequence length="200" mass="21632">MFNTALSAAGYFHGVSGAGLTLALGLFVTGVTMALWFRDVTLEATFLGDHTLDVQNGLGLVELASAWPPVGLVPVDAYALPFLNTVLLLSSGAAITYAHHALVGLSRSDVLFGLFITLLLAVVFTYFQAVEYADTSFTLSDGVFGSTFYMATGTHGFHVIVGSLFIAVGGWRIYRYHLTSSHHKGFESSILYWHMVDVVW</sequence>
<dbReference type="InterPro" id="IPR013833">
    <property type="entry name" value="Cyt_c_oxidase_su3_a-hlx"/>
</dbReference>
<dbReference type="EMBL" id="LN483093">
    <property type="protein sequence ID" value="CED80061.1"/>
    <property type="molecule type" value="Genomic_DNA"/>
</dbReference>
<dbReference type="GO" id="GO:0004129">
    <property type="term" value="F:cytochrome-c oxidase activity"/>
    <property type="evidence" value="ECO:0007669"/>
    <property type="project" value="InterPro"/>
</dbReference>
<comment type="similarity">
    <text evidence="2 8">Belongs to the cytochrome c oxidase subunit 3 family.</text>
</comment>
<comment type="subcellular location">
    <subcellularLocation>
        <location evidence="1">Membrane</location>
        <topology evidence="1">Multi-pass membrane protein</topology>
    </subcellularLocation>
</comment>
<dbReference type="CDD" id="cd01665">
    <property type="entry name" value="Cyt_c_Oxidase_III"/>
    <property type="match status" value="1"/>
</dbReference>
<dbReference type="GO" id="GO:0006123">
    <property type="term" value="P:mitochondrial electron transport, cytochrome c to oxygen"/>
    <property type="evidence" value="ECO:0007669"/>
    <property type="project" value="TreeGrafter"/>
</dbReference>
<keyword evidence="6 9" id="KW-1133">Transmembrane helix</keyword>
<feature type="transmembrane region" description="Helical" evidence="9">
    <location>
        <begin position="77"/>
        <end position="98"/>
    </location>
</feature>
<organism evidence="11">
    <name type="scientific">Phaffia rhodozyma</name>
    <name type="common">Yeast</name>
    <name type="synonym">Xanthophyllomyces dendrorhous</name>
    <dbReference type="NCBI Taxonomy" id="264483"/>
    <lineage>
        <taxon>Eukaryota</taxon>
        <taxon>Fungi</taxon>
        <taxon>Dikarya</taxon>
        <taxon>Basidiomycota</taxon>
        <taxon>Agaricomycotina</taxon>
        <taxon>Tremellomycetes</taxon>
        <taxon>Cystofilobasidiales</taxon>
        <taxon>Mrakiaceae</taxon>
        <taxon>Phaffia</taxon>
    </lineage>
</organism>
<keyword evidence="7 9" id="KW-0472">Membrane</keyword>
<dbReference type="InterPro" id="IPR024791">
    <property type="entry name" value="Cyt_c/ubiquinol_Oxase_su3"/>
</dbReference>
<dbReference type="PANTHER" id="PTHR11403">
    <property type="entry name" value="CYTOCHROME C OXIDASE SUBUNIT III"/>
    <property type="match status" value="1"/>
</dbReference>
<feature type="transmembrane region" description="Helical" evidence="9">
    <location>
        <begin position="149"/>
        <end position="174"/>
    </location>
</feature>
<dbReference type="PANTHER" id="PTHR11403:SF7">
    <property type="entry name" value="CYTOCHROME C OXIDASE SUBUNIT 3"/>
    <property type="match status" value="1"/>
</dbReference>
<keyword evidence="8" id="KW-0496">Mitochondrion</keyword>
<evidence type="ECO:0000259" key="10">
    <source>
        <dbReference type="PROSITE" id="PS50253"/>
    </source>
</evidence>
<keyword evidence="4 8" id="KW-0812">Transmembrane</keyword>
<evidence type="ECO:0000256" key="1">
    <source>
        <dbReference type="ARBA" id="ARBA00004141"/>
    </source>
</evidence>
<comment type="function">
    <text evidence="8">Component of the cytochrome c oxidase, the last enzyme in the mitochondrial electron transport chain which drives oxidative phosphorylation. The respiratory chain contains 3 multisubunit complexes succinate dehydrogenase (complex II, CII), ubiquinol-cytochrome c oxidoreductase (cytochrome b-c1 complex, complex III, CIII) and cytochrome c oxidase (complex IV, CIV), that cooperate to transfer electrons derived from NADH and succinate to molecular oxygen, creating an electrochemical gradient over the inner membrane that drives transmembrane transport and the ATP synthase. Cytochrome c oxidase is the component of the respiratory chain that catalyzes the reduction of oxygen to water. Electrons originating from reduced cytochrome c in the intermembrane space (IMS) are transferred via the dinuclear copper A center (CU(A)) of subunit 2 and heme A of subunit 1 to the active site in subunit 1, a binuclear center (BNC) formed by heme A3 and copper B (CU(B)). The BNC reduces molecular oxygen to 2 water molecules using 4 electrons from cytochrome c in the IMS and 4 protons from the mitochondrial matrix.</text>
</comment>
<dbReference type="InterPro" id="IPR000298">
    <property type="entry name" value="Cyt_c_oxidase-like_su3"/>
</dbReference>
<keyword evidence="5" id="KW-1278">Translocase</keyword>
<dbReference type="InterPro" id="IPR035973">
    <property type="entry name" value="Cyt_c_oxidase_su3-like_sf"/>
</dbReference>
<feature type="transmembrane region" description="Helical" evidence="9">
    <location>
        <begin position="110"/>
        <end position="129"/>
    </location>
</feature>
<reference evidence="11" key="1">
    <citation type="submission" date="2014-08" db="EMBL/GenBank/DDBJ databases">
        <authorList>
            <person name="Sharma Rahul"/>
            <person name="Thines Marco"/>
        </authorList>
    </citation>
    <scope>NUCLEOTIDE SEQUENCE</scope>
</reference>
<evidence type="ECO:0000256" key="7">
    <source>
        <dbReference type="ARBA" id="ARBA00023136"/>
    </source>
</evidence>
<dbReference type="SUPFAM" id="SSF81452">
    <property type="entry name" value="Cytochrome c oxidase subunit III-like"/>
    <property type="match status" value="1"/>
</dbReference>
<evidence type="ECO:0000256" key="2">
    <source>
        <dbReference type="ARBA" id="ARBA00010581"/>
    </source>
</evidence>
<feature type="non-terminal residue" evidence="11">
    <location>
        <position position="200"/>
    </location>
</feature>
<evidence type="ECO:0000313" key="11">
    <source>
        <dbReference type="EMBL" id="CED80061.1"/>
    </source>
</evidence>
<dbReference type="Pfam" id="PF00510">
    <property type="entry name" value="COX3"/>
    <property type="match status" value="2"/>
</dbReference>
<evidence type="ECO:0000256" key="6">
    <source>
        <dbReference type="ARBA" id="ARBA00022989"/>
    </source>
</evidence>
<feature type="transmembrane region" description="Helical" evidence="9">
    <location>
        <begin position="12"/>
        <end position="37"/>
    </location>
</feature>
<dbReference type="Gene3D" id="1.10.287.70">
    <property type="match status" value="1"/>
</dbReference>
<dbReference type="GO" id="GO:0016020">
    <property type="term" value="C:membrane"/>
    <property type="evidence" value="ECO:0007669"/>
    <property type="project" value="UniProtKB-SubCell"/>
</dbReference>
<name>A0A0F7SKU0_PHARH</name>
<evidence type="ECO:0000256" key="8">
    <source>
        <dbReference type="RuleBase" id="RU003375"/>
    </source>
</evidence>
<accession>A0A0F7SKU0</accession>
<protein>
    <recommendedName>
        <fullName evidence="3 8">Cytochrome c oxidase subunit 3</fullName>
    </recommendedName>
</protein>
<evidence type="ECO:0000256" key="3">
    <source>
        <dbReference type="ARBA" id="ARBA00015944"/>
    </source>
</evidence>
<feature type="domain" description="Heme-copper oxidase subunit III family profile" evidence="10">
    <location>
        <begin position="1"/>
        <end position="200"/>
    </location>
</feature>